<feature type="non-terminal residue" evidence="1">
    <location>
        <position position="156"/>
    </location>
</feature>
<dbReference type="EMBL" id="CAJVQB010154529">
    <property type="protein sequence ID" value="CAG8855924.1"/>
    <property type="molecule type" value="Genomic_DNA"/>
</dbReference>
<reference evidence="1 2" key="1">
    <citation type="submission" date="2021-06" db="EMBL/GenBank/DDBJ databases">
        <authorList>
            <person name="Kallberg Y."/>
            <person name="Tangrot J."/>
            <person name="Rosling A."/>
        </authorList>
    </citation>
    <scope>NUCLEOTIDE SEQUENCE [LARGE SCALE GENOMIC DNA]</scope>
    <source>
        <strain evidence="1 2">120-4 pot B 10/14</strain>
    </source>
</reference>
<protein>
    <submittedName>
        <fullName evidence="1">45254_t:CDS:1</fullName>
    </submittedName>
</protein>
<proteinExistence type="predicted"/>
<name>A0ABN7XPB7_GIGMA</name>
<evidence type="ECO:0000313" key="1">
    <source>
        <dbReference type="EMBL" id="CAG8855924.1"/>
    </source>
</evidence>
<sequence>SLHNSLHTNDEEIILQCINEIKQTQGSSDFDAALELMKITTKEIFDNFETILNDRQQAIEILTKSVLFLTSDVEYFKSVYFESVKKEFKQNLKQCMYKFITLLPQNIQDKFKQYEDNILFKYMFDYYTDRLSVNFSSSYAFILKFLYSYRLLRVFE</sequence>
<gene>
    <name evidence="1" type="ORF">GMARGA_LOCUS44745</name>
</gene>
<evidence type="ECO:0000313" key="2">
    <source>
        <dbReference type="Proteomes" id="UP000789901"/>
    </source>
</evidence>
<dbReference type="Proteomes" id="UP000789901">
    <property type="component" value="Unassembled WGS sequence"/>
</dbReference>
<organism evidence="1 2">
    <name type="scientific">Gigaspora margarita</name>
    <dbReference type="NCBI Taxonomy" id="4874"/>
    <lineage>
        <taxon>Eukaryota</taxon>
        <taxon>Fungi</taxon>
        <taxon>Fungi incertae sedis</taxon>
        <taxon>Mucoromycota</taxon>
        <taxon>Glomeromycotina</taxon>
        <taxon>Glomeromycetes</taxon>
        <taxon>Diversisporales</taxon>
        <taxon>Gigasporaceae</taxon>
        <taxon>Gigaspora</taxon>
    </lineage>
</organism>
<feature type="non-terminal residue" evidence="1">
    <location>
        <position position="1"/>
    </location>
</feature>
<comment type="caution">
    <text evidence="1">The sequence shown here is derived from an EMBL/GenBank/DDBJ whole genome shotgun (WGS) entry which is preliminary data.</text>
</comment>
<accession>A0ABN7XPB7</accession>
<keyword evidence="2" id="KW-1185">Reference proteome</keyword>